<protein>
    <submittedName>
        <fullName evidence="1">Uncharacterized protein</fullName>
    </submittedName>
</protein>
<comment type="caution">
    <text evidence="1">The sequence shown here is derived from an EMBL/GenBank/DDBJ whole genome shotgun (WGS) entry which is preliminary data.</text>
</comment>
<name>A0A508AGY5_9GAMM</name>
<dbReference type="AlphaFoldDB" id="A0A508AGY5"/>
<accession>A0A508AGY5</accession>
<evidence type="ECO:0000313" key="2">
    <source>
        <dbReference type="Proteomes" id="UP000320431"/>
    </source>
</evidence>
<evidence type="ECO:0000313" key="1">
    <source>
        <dbReference type="EMBL" id="KAB8176832.1"/>
    </source>
</evidence>
<gene>
    <name evidence="1" type="ORF">FKV24_013145</name>
</gene>
<reference evidence="1 2" key="1">
    <citation type="submission" date="2019-10" db="EMBL/GenBank/DDBJ databases">
        <title>Lysobacter alkalisoli sp. nov., isolated from saline-alkaline soil.</title>
        <authorList>
            <person name="Sun J.-Q."/>
        </authorList>
    </citation>
    <scope>NUCLEOTIDE SEQUENCE [LARGE SCALE GENOMIC DNA]</scope>
    <source>
        <strain evidence="1 2">KCTC 42381</strain>
    </source>
</reference>
<sequence>MDASEQGIVVDVRCLPSLRFPHERWNEIADVAAALELDGTQLPSQDQLRYLEWIEGRQDAARGRVSNLAALRREASETHPHGLRRQVALWPVDGDCDRDVRPCSALLSMRWSADIPAQQAGYDALSATMAQTLQLPEPHF</sequence>
<dbReference type="EMBL" id="VICD02000226">
    <property type="protein sequence ID" value="KAB8176832.1"/>
    <property type="molecule type" value="Genomic_DNA"/>
</dbReference>
<dbReference type="RefSeq" id="WP_141482690.1">
    <property type="nucleotide sequence ID" value="NZ_VICD02000226.1"/>
</dbReference>
<proteinExistence type="predicted"/>
<dbReference type="Proteomes" id="UP000320431">
    <property type="component" value="Unassembled WGS sequence"/>
</dbReference>
<organism evidence="1 2">
    <name type="scientific">Marilutibacter maris</name>
    <dbReference type="NCBI Taxonomy" id="1605891"/>
    <lineage>
        <taxon>Bacteria</taxon>
        <taxon>Pseudomonadati</taxon>
        <taxon>Pseudomonadota</taxon>
        <taxon>Gammaproteobacteria</taxon>
        <taxon>Lysobacterales</taxon>
        <taxon>Lysobacteraceae</taxon>
        <taxon>Marilutibacter</taxon>
    </lineage>
</organism>